<accession>A0A0A9C4G1</accession>
<evidence type="ECO:0000313" key="1">
    <source>
        <dbReference type="EMBL" id="JAD69343.1"/>
    </source>
</evidence>
<dbReference type="EMBL" id="GBRH01228552">
    <property type="protein sequence ID" value="JAD69343.1"/>
    <property type="molecule type" value="Transcribed_RNA"/>
</dbReference>
<organism evidence="1">
    <name type="scientific">Arundo donax</name>
    <name type="common">Giant reed</name>
    <name type="synonym">Donax arundinaceus</name>
    <dbReference type="NCBI Taxonomy" id="35708"/>
    <lineage>
        <taxon>Eukaryota</taxon>
        <taxon>Viridiplantae</taxon>
        <taxon>Streptophyta</taxon>
        <taxon>Embryophyta</taxon>
        <taxon>Tracheophyta</taxon>
        <taxon>Spermatophyta</taxon>
        <taxon>Magnoliopsida</taxon>
        <taxon>Liliopsida</taxon>
        <taxon>Poales</taxon>
        <taxon>Poaceae</taxon>
        <taxon>PACMAD clade</taxon>
        <taxon>Arundinoideae</taxon>
        <taxon>Arundineae</taxon>
        <taxon>Arundo</taxon>
    </lineage>
</organism>
<sequence>MLCSYAIVLMCKFHQAKPPFRKRTYEVQENENLMELIY</sequence>
<proteinExistence type="predicted"/>
<reference evidence="1" key="1">
    <citation type="submission" date="2014-09" db="EMBL/GenBank/DDBJ databases">
        <authorList>
            <person name="Magalhaes I.L.F."/>
            <person name="Oliveira U."/>
            <person name="Santos F.R."/>
            <person name="Vidigal T.H.D.A."/>
            <person name="Brescovit A.D."/>
            <person name="Santos A.J."/>
        </authorList>
    </citation>
    <scope>NUCLEOTIDE SEQUENCE</scope>
    <source>
        <tissue evidence="1">Shoot tissue taken approximately 20 cm above the soil surface</tissue>
    </source>
</reference>
<name>A0A0A9C4G1_ARUDO</name>
<dbReference type="AlphaFoldDB" id="A0A0A9C4G1"/>
<reference evidence="1" key="2">
    <citation type="journal article" date="2015" name="Data Brief">
        <title>Shoot transcriptome of the giant reed, Arundo donax.</title>
        <authorList>
            <person name="Barrero R.A."/>
            <person name="Guerrero F.D."/>
            <person name="Moolhuijzen P."/>
            <person name="Goolsby J.A."/>
            <person name="Tidwell J."/>
            <person name="Bellgard S.E."/>
            <person name="Bellgard M.I."/>
        </authorList>
    </citation>
    <scope>NUCLEOTIDE SEQUENCE</scope>
    <source>
        <tissue evidence="1">Shoot tissue taken approximately 20 cm above the soil surface</tissue>
    </source>
</reference>
<protein>
    <submittedName>
        <fullName evidence="1">Uncharacterized protein</fullName>
    </submittedName>
</protein>